<feature type="domain" description="Carbohydrate kinase PfkB" evidence="4">
    <location>
        <begin position="39"/>
        <end position="313"/>
    </location>
</feature>
<dbReference type="PANTHER" id="PTHR43320:SF3">
    <property type="entry name" value="CARBOHYDRATE KINASE PFKB DOMAIN-CONTAINING PROTEIN"/>
    <property type="match status" value="1"/>
</dbReference>
<dbReference type="AlphaFoldDB" id="A0A368DL51"/>
<dbReference type="PROSITE" id="PS00584">
    <property type="entry name" value="PFKB_KINASES_2"/>
    <property type="match status" value="1"/>
</dbReference>
<dbReference type="Gene3D" id="3.40.1190.20">
    <property type="match status" value="1"/>
</dbReference>
<evidence type="ECO:0000259" key="4">
    <source>
        <dbReference type="Pfam" id="PF00294"/>
    </source>
</evidence>
<evidence type="ECO:0000313" key="6">
    <source>
        <dbReference type="Proteomes" id="UP000253570"/>
    </source>
</evidence>
<dbReference type="SUPFAM" id="SSF53613">
    <property type="entry name" value="Ribokinase-like"/>
    <property type="match status" value="1"/>
</dbReference>
<dbReference type="InterPro" id="IPR052700">
    <property type="entry name" value="Carb_kinase_PfkB-like"/>
</dbReference>
<dbReference type="PANTHER" id="PTHR43320">
    <property type="entry name" value="SUGAR KINASE"/>
    <property type="match status" value="1"/>
</dbReference>
<proteinExistence type="inferred from homology"/>
<sequence length="330" mass="37058">MAICFIGNSIIDFISHVENEENIAHGTKGEMEIISSKKAKELINNLKNKSIIAGGSSNNSACGLSLLDENVRFIGSVGKDQFSELYLENLRDYFVNTEYMVWDINHSTGISIIYITPDAERTMNTHLGASVNLVPDNITRKALEDIKGSFVEGYIYYSRYGAQIISKLFTETKKIGGFNAISLSDINCVQNFRNEFLNLIDENKIDLLFGNKKEMMHLFKVDDEKSLNFQLKKNSTKYVTFIMTNGKYGCVIAQKNEIKIIPAKKIKNIIDTTGAGDLFVSGFLKGYINGRNIIKCSEMGNYYASEIIQTIGGKVNKDSISKIKENFLKF</sequence>
<keyword evidence="3 5" id="KW-0418">Kinase</keyword>
<dbReference type="Pfam" id="PF00294">
    <property type="entry name" value="PfkB"/>
    <property type="match status" value="1"/>
</dbReference>
<keyword evidence="2" id="KW-0808">Transferase</keyword>
<dbReference type="Proteomes" id="UP000253570">
    <property type="component" value="Unassembled WGS sequence"/>
</dbReference>
<evidence type="ECO:0000256" key="2">
    <source>
        <dbReference type="ARBA" id="ARBA00022679"/>
    </source>
</evidence>
<protein>
    <submittedName>
        <fullName evidence="5">Adenosine kinase</fullName>
    </submittedName>
</protein>
<gene>
    <name evidence="5" type="ORF">DBW71_04985</name>
</gene>
<comment type="caution">
    <text evidence="5">The sequence shown here is derived from an EMBL/GenBank/DDBJ whole genome shotgun (WGS) entry which is preliminary data.</text>
</comment>
<dbReference type="InterPro" id="IPR011611">
    <property type="entry name" value="PfkB_dom"/>
</dbReference>
<evidence type="ECO:0000256" key="1">
    <source>
        <dbReference type="ARBA" id="ARBA00010688"/>
    </source>
</evidence>
<name>A0A368DL51_9PROT</name>
<comment type="similarity">
    <text evidence="1">Belongs to the carbohydrate kinase PfkB family.</text>
</comment>
<accession>A0A368DL51</accession>
<reference evidence="5 6" key="1">
    <citation type="journal article" date="2018" name="Microbiome">
        <title>Fine metagenomic profile of the Mediterranean stratified and mixed water columns revealed by assembly and recruitment.</title>
        <authorList>
            <person name="Haro-Moreno J.M."/>
            <person name="Lopez-Perez M."/>
            <person name="De La Torre J.R."/>
            <person name="Picazo A."/>
            <person name="Camacho A."/>
            <person name="Rodriguez-Valera F."/>
        </authorList>
    </citation>
    <scope>NUCLEOTIDE SEQUENCE [LARGE SCALE GENOMIC DNA]</scope>
    <source>
        <strain evidence="5">MED-G57</strain>
    </source>
</reference>
<dbReference type="Gene3D" id="3.30.1110.10">
    <property type="match status" value="1"/>
</dbReference>
<evidence type="ECO:0000313" key="5">
    <source>
        <dbReference type="EMBL" id="RCL72572.1"/>
    </source>
</evidence>
<dbReference type="EMBL" id="QOQD01000012">
    <property type="protein sequence ID" value="RCL72572.1"/>
    <property type="molecule type" value="Genomic_DNA"/>
</dbReference>
<evidence type="ECO:0000256" key="3">
    <source>
        <dbReference type="ARBA" id="ARBA00022777"/>
    </source>
</evidence>
<dbReference type="CDD" id="cd01168">
    <property type="entry name" value="adenosine_kinase"/>
    <property type="match status" value="1"/>
</dbReference>
<dbReference type="InterPro" id="IPR029056">
    <property type="entry name" value="Ribokinase-like"/>
</dbReference>
<dbReference type="GO" id="GO:0016301">
    <property type="term" value="F:kinase activity"/>
    <property type="evidence" value="ECO:0007669"/>
    <property type="project" value="UniProtKB-KW"/>
</dbReference>
<organism evidence="5 6">
    <name type="scientific">PS1 clade bacterium</name>
    <dbReference type="NCBI Taxonomy" id="2175152"/>
    <lineage>
        <taxon>Bacteria</taxon>
        <taxon>Pseudomonadati</taxon>
        <taxon>Pseudomonadota</taxon>
        <taxon>Alphaproteobacteria</taxon>
        <taxon>PS1 clade</taxon>
    </lineage>
</organism>
<dbReference type="InterPro" id="IPR002173">
    <property type="entry name" value="Carboh/pur_kinase_PfkB_CS"/>
</dbReference>